<dbReference type="PANTHER" id="PTHR34095">
    <property type="entry name" value="39S RIBOSOMAL PROTEIN L55, MITOCHONDRIAL"/>
    <property type="match status" value="1"/>
</dbReference>
<evidence type="ECO:0000313" key="2">
    <source>
        <dbReference type="Proteomes" id="UP000614601"/>
    </source>
</evidence>
<accession>A0A811KS53</accession>
<dbReference type="AlphaFoldDB" id="A0A811KS53"/>
<proteinExistence type="predicted"/>
<dbReference type="OrthoDB" id="9986315at2759"/>
<protein>
    <recommendedName>
        <fullName evidence="3">39S ribosomal protein L55, mitochondrial</fullName>
    </recommendedName>
</protein>
<dbReference type="GO" id="GO:0006412">
    <property type="term" value="P:translation"/>
    <property type="evidence" value="ECO:0007669"/>
    <property type="project" value="TreeGrafter"/>
</dbReference>
<organism evidence="1 2">
    <name type="scientific">Bursaphelenchus okinawaensis</name>
    <dbReference type="NCBI Taxonomy" id="465554"/>
    <lineage>
        <taxon>Eukaryota</taxon>
        <taxon>Metazoa</taxon>
        <taxon>Ecdysozoa</taxon>
        <taxon>Nematoda</taxon>
        <taxon>Chromadorea</taxon>
        <taxon>Rhabditida</taxon>
        <taxon>Tylenchina</taxon>
        <taxon>Tylenchomorpha</taxon>
        <taxon>Aphelenchoidea</taxon>
        <taxon>Aphelenchoididae</taxon>
        <taxon>Bursaphelenchus</taxon>
    </lineage>
</organism>
<name>A0A811KS53_9BILA</name>
<dbReference type="PANTHER" id="PTHR34095:SF1">
    <property type="entry name" value="LARGE RIBOSOMAL SUBUNIT PROTEIN ML55"/>
    <property type="match status" value="1"/>
</dbReference>
<dbReference type="InterPro" id="IPR044884">
    <property type="entry name" value="Ribosomal_mL55_sf"/>
</dbReference>
<dbReference type="InterPro" id="IPR018615">
    <property type="entry name" value="Ribosomal_mL55"/>
</dbReference>
<dbReference type="EMBL" id="CAJFDH010000004">
    <property type="protein sequence ID" value="CAD5218989.1"/>
    <property type="molecule type" value="Genomic_DNA"/>
</dbReference>
<keyword evidence="2" id="KW-1185">Reference proteome</keyword>
<dbReference type="Pfam" id="PF09776">
    <property type="entry name" value="Mitoc_L55"/>
    <property type="match status" value="1"/>
</dbReference>
<dbReference type="Proteomes" id="UP000614601">
    <property type="component" value="Unassembled WGS sequence"/>
</dbReference>
<evidence type="ECO:0008006" key="3">
    <source>
        <dbReference type="Google" id="ProtNLM"/>
    </source>
</evidence>
<reference evidence="1" key="1">
    <citation type="submission" date="2020-09" db="EMBL/GenBank/DDBJ databases">
        <authorList>
            <person name="Kikuchi T."/>
        </authorList>
    </citation>
    <scope>NUCLEOTIDE SEQUENCE</scope>
    <source>
        <strain evidence="1">SH1</strain>
    </source>
</reference>
<dbReference type="GO" id="GO:0003735">
    <property type="term" value="F:structural constituent of ribosome"/>
    <property type="evidence" value="ECO:0007669"/>
    <property type="project" value="InterPro"/>
</dbReference>
<comment type="caution">
    <text evidence="1">The sequence shown here is derived from an EMBL/GenBank/DDBJ whole genome shotgun (WGS) entry which is preliminary data.</text>
</comment>
<sequence>MLATKYLTFLNQARCFSVSSVDLNANRACLGRPSRTKYVKQYKVTLMNSDGSTVEARYPKPLHFVRLPLDLRIADESERRQRLALRKPQVKRIKEEVIDDNFDASDYLKYFKK</sequence>
<dbReference type="Gene3D" id="6.20.130.20">
    <property type="entry name" value="Mitochondrial ribosomal protein L55"/>
    <property type="match status" value="1"/>
</dbReference>
<dbReference type="EMBL" id="CAJFCW020000004">
    <property type="protein sequence ID" value="CAG9112254.1"/>
    <property type="molecule type" value="Genomic_DNA"/>
</dbReference>
<dbReference type="GO" id="GO:0005762">
    <property type="term" value="C:mitochondrial large ribosomal subunit"/>
    <property type="evidence" value="ECO:0007669"/>
    <property type="project" value="InterPro"/>
</dbReference>
<dbReference type="Proteomes" id="UP000783686">
    <property type="component" value="Unassembled WGS sequence"/>
</dbReference>
<evidence type="ECO:0000313" key="1">
    <source>
        <dbReference type="EMBL" id="CAD5218989.1"/>
    </source>
</evidence>
<gene>
    <name evidence="1" type="ORF">BOKJ2_LOCUS8199</name>
</gene>